<dbReference type="InterPro" id="IPR017930">
    <property type="entry name" value="Myb_dom"/>
</dbReference>
<sequence length="330" mass="37620">MKKIQVQNQNPLSSKDNTTFIQKSNSRVKEINTSEHQPQVQNQNLGTLPPKLSIFKSMAQSYNNQPNQISVQIPNMNNSNSSNRLSSQIKPSSLKNMHNIPMISSSNPFRSNILPSSPTPPFQTFLPSVMIQQQQYNQKMPNIKQLNPSAPKISDTFKLSPSSSRIRWTKQEDEQLMNLVRKWGARKWNEIAASLGTKTAKQCRDHYANCLDPEIKNSLWTVEEERILLSKYEQFGPHWSRIKSFLPGRTTSMIKNYITMLLKKNGKEVSAEIQVQKNKSESNSSGSNSASENEDHENVYIEAKEMPQNDINVHSIAFLLNRPTTYPNSL</sequence>
<evidence type="ECO:0000256" key="4">
    <source>
        <dbReference type="ARBA" id="ARBA00023242"/>
    </source>
</evidence>
<feature type="domain" description="Myb-like" evidence="6">
    <location>
        <begin position="160"/>
        <end position="211"/>
    </location>
</feature>
<dbReference type="SMART" id="SM00717">
    <property type="entry name" value="SANT"/>
    <property type="match status" value="2"/>
</dbReference>
<comment type="caution">
    <text evidence="9">The sequence shown here is derived from an EMBL/GenBank/DDBJ whole genome shotgun (WGS) entry which is preliminary data.</text>
</comment>
<dbReference type="Gene3D" id="1.10.10.60">
    <property type="entry name" value="Homeodomain-like"/>
    <property type="match status" value="2"/>
</dbReference>
<dbReference type="PANTHER" id="PTHR46621:SF1">
    <property type="entry name" value="SNRNA-ACTIVATING PROTEIN COMPLEX SUBUNIT 4"/>
    <property type="match status" value="1"/>
</dbReference>
<keyword evidence="1" id="KW-0805">Transcription regulation</keyword>
<organism evidence="9 10">
    <name type="scientific">Tritrichomonas musculus</name>
    <dbReference type="NCBI Taxonomy" id="1915356"/>
    <lineage>
        <taxon>Eukaryota</taxon>
        <taxon>Metamonada</taxon>
        <taxon>Parabasalia</taxon>
        <taxon>Tritrichomonadida</taxon>
        <taxon>Tritrichomonadidae</taxon>
        <taxon>Tritrichomonas</taxon>
    </lineage>
</organism>
<feature type="domain" description="HTH myb-type" evidence="8">
    <location>
        <begin position="220"/>
        <end position="266"/>
    </location>
</feature>
<keyword evidence="10" id="KW-1185">Reference proteome</keyword>
<dbReference type="PROSITE" id="PS51294">
    <property type="entry name" value="HTH_MYB"/>
    <property type="match status" value="2"/>
</dbReference>
<evidence type="ECO:0000313" key="9">
    <source>
        <dbReference type="EMBL" id="KAK8893715.1"/>
    </source>
</evidence>
<feature type="domain" description="Myb-like" evidence="6">
    <location>
        <begin position="212"/>
        <end position="262"/>
    </location>
</feature>
<evidence type="ECO:0000259" key="7">
    <source>
        <dbReference type="PROSITE" id="PS51293"/>
    </source>
</evidence>
<keyword evidence="3" id="KW-0804">Transcription</keyword>
<dbReference type="Proteomes" id="UP001470230">
    <property type="component" value="Unassembled WGS sequence"/>
</dbReference>
<accession>A0ABR2KRF3</accession>
<keyword evidence="2" id="KW-0238">DNA-binding</keyword>
<evidence type="ECO:0000256" key="3">
    <source>
        <dbReference type="ARBA" id="ARBA00023163"/>
    </source>
</evidence>
<name>A0ABR2KRF3_9EUKA</name>
<dbReference type="InterPro" id="IPR017884">
    <property type="entry name" value="SANT_dom"/>
</dbReference>
<reference evidence="9 10" key="1">
    <citation type="submission" date="2024-04" db="EMBL/GenBank/DDBJ databases">
        <title>Tritrichomonas musculus Genome.</title>
        <authorList>
            <person name="Alves-Ferreira E."/>
            <person name="Grigg M."/>
            <person name="Lorenzi H."/>
            <person name="Galac M."/>
        </authorList>
    </citation>
    <scope>NUCLEOTIDE SEQUENCE [LARGE SCALE GENOMIC DNA]</scope>
    <source>
        <strain evidence="9 10">EAF2021</strain>
    </source>
</reference>
<evidence type="ECO:0000259" key="8">
    <source>
        <dbReference type="PROSITE" id="PS51294"/>
    </source>
</evidence>
<keyword evidence="4" id="KW-0539">Nucleus</keyword>
<dbReference type="EMBL" id="JAPFFF010000003">
    <property type="protein sequence ID" value="KAK8893715.1"/>
    <property type="molecule type" value="Genomic_DNA"/>
</dbReference>
<evidence type="ECO:0000313" key="10">
    <source>
        <dbReference type="Proteomes" id="UP001470230"/>
    </source>
</evidence>
<feature type="domain" description="SANT" evidence="7">
    <location>
        <begin position="167"/>
        <end position="207"/>
    </location>
</feature>
<evidence type="ECO:0000256" key="5">
    <source>
        <dbReference type="SAM" id="MobiDB-lite"/>
    </source>
</evidence>
<dbReference type="PROSITE" id="PS50090">
    <property type="entry name" value="MYB_LIKE"/>
    <property type="match status" value="2"/>
</dbReference>
<evidence type="ECO:0000256" key="1">
    <source>
        <dbReference type="ARBA" id="ARBA00023015"/>
    </source>
</evidence>
<feature type="region of interest" description="Disordered" evidence="5">
    <location>
        <begin position="272"/>
        <end position="296"/>
    </location>
</feature>
<protein>
    <submittedName>
        <fullName evidence="9">Transcription factor myb3r-5</fullName>
    </submittedName>
</protein>
<dbReference type="CDD" id="cd00167">
    <property type="entry name" value="SANT"/>
    <property type="match status" value="2"/>
</dbReference>
<dbReference type="Pfam" id="PF00249">
    <property type="entry name" value="Myb_DNA-binding"/>
    <property type="match status" value="2"/>
</dbReference>
<feature type="domain" description="HTH myb-type" evidence="8">
    <location>
        <begin position="160"/>
        <end position="215"/>
    </location>
</feature>
<evidence type="ECO:0000259" key="6">
    <source>
        <dbReference type="PROSITE" id="PS50090"/>
    </source>
</evidence>
<gene>
    <name evidence="9" type="ORF">M9Y10_022143</name>
</gene>
<proteinExistence type="predicted"/>
<dbReference type="PANTHER" id="PTHR46621">
    <property type="entry name" value="SNRNA-ACTIVATING PROTEIN COMPLEX SUBUNIT 4"/>
    <property type="match status" value="1"/>
</dbReference>
<dbReference type="InterPro" id="IPR009057">
    <property type="entry name" value="Homeodomain-like_sf"/>
</dbReference>
<dbReference type="PROSITE" id="PS51293">
    <property type="entry name" value="SANT"/>
    <property type="match status" value="1"/>
</dbReference>
<dbReference type="SUPFAM" id="SSF46689">
    <property type="entry name" value="Homeodomain-like"/>
    <property type="match status" value="1"/>
</dbReference>
<evidence type="ECO:0000256" key="2">
    <source>
        <dbReference type="ARBA" id="ARBA00023125"/>
    </source>
</evidence>
<feature type="compositionally biased region" description="Low complexity" evidence="5">
    <location>
        <begin position="281"/>
        <end position="291"/>
    </location>
</feature>
<dbReference type="InterPro" id="IPR001005">
    <property type="entry name" value="SANT/Myb"/>
</dbReference>
<dbReference type="InterPro" id="IPR051575">
    <property type="entry name" value="Myb-like_DNA-bd"/>
</dbReference>